<keyword evidence="4" id="KW-1185">Reference proteome</keyword>
<sequence>MAASSAEAFGNFTCYIPIHTNYAQMENIAVFLQHMPGKLFVYEWNTEKEKMVNEFSSKARWPNAEVFEFGEEEVYQQLLRDEQAGRHVVVVLTASTNYPFARSQLRFFKAMQAQFPSTLVDVMPLGHCMYGCDSCSVREHQIPLFFTRFFTKTLPYTKDDLSAKYGLSAAREAGKKVVLISPSVYAKSFLTNRAFIDSLIKLQASEGDKFHFLVKLHGYCFFTYKEEENGEVTSHPLHSLSDTERENIKLLQDNFKTADETEYNVLPFIEAADAVLTDLDSSVAFEALYFPNVAILAYDYRQPGDEDADEDEEKKEYHSFLHLFKGVEQLSSLLHSPLKPKHEVKGKQFFEKKYGQVTGREMESIAESRGWFVPHGEAAESQSKSAEERWAHVQNKLKEEFDEESSTPLDYMARGCEIPADVLDFTLFLQAHQQQLQSMRVPESLWRKLHNKVKNEIFDSGNYFQFAMDEDGNMLLMLNDELENGLAAGSDVFLVDHFWTTTIDNSRNQLRTVPNLLGRMSAILGINPEEAGDKEALVEEVWKNMWKFNQTYRVRLDDVDKEGTPVWYRQGGRGPRKEGGRRRRGGRGRRGGAGSCIPFFYNARGVSYSILWPVVDLEPGDIITRDFLEGVKGDLQRAARGVAFGIDEGEEYAELFREALQRHQKNIASVVPPTRPAPQQVSAQSTPSTHLKVFSDTQFLKKALTWDRFSVVEEVKDADVLWFSDDVGNIQDLLSNEKQLVNQYPNEMCVTYKHKLVETILRCWGETCDWLPATYNLNTQLPQFIAHWREAEGKKNEGDADAQKADNLWIVKPWNKSRGLEIFVTDSLAPIIRSIETGPKIASQYLSRPALYKGRKYIIMVRSLQPLEMYVYRMFWIRAANKPFSLDHLDDYEKHFTVMNYSTYNLEQILYTDFIKTFEAEHPSVQWERDVQSKINQMFRDVFVAATQASTEKWSGLLAPLNDAADKSRDLRQQCRGMYGADLMIDEHMNPVLLEMNFSPDCKRAVNYDPDFFNVVFTSLFTDDWKDDTTRKELVMSKIALI</sequence>
<evidence type="ECO:0000256" key="1">
    <source>
        <dbReference type="SAM" id="MobiDB-lite"/>
    </source>
</evidence>
<dbReference type="InterPro" id="IPR057954">
    <property type="entry name" value="SET_TTL12"/>
</dbReference>
<dbReference type="RefSeq" id="XP_004338706.1">
    <property type="nucleotide sequence ID" value="XM_004338658.1"/>
</dbReference>
<dbReference type="OrthoDB" id="60477at2759"/>
<dbReference type="InterPro" id="IPR027749">
    <property type="entry name" value="TTLL12"/>
</dbReference>
<reference evidence="3 4" key="1">
    <citation type="journal article" date="2013" name="Genome Biol.">
        <title>Genome of Acanthamoeba castellanii highlights extensive lateral gene transfer and early evolution of tyrosine kinase signaling.</title>
        <authorList>
            <person name="Clarke M."/>
            <person name="Lohan A.J."/>
            <person name="Liu B."/>
            <person name="Lagkouvardos I."/>
            <person name="Roy S."/>
            <person name="Zafar N."/>
            <person name="Bertelli C."/>
            <person name="Schilde C."/>
            <person name="Kianianmomeni A."/>
            <person name="Burglin T.R."/>
            <person name="Frech C."/>
            <person name="Turcotte B."/>
            <person name="Kopec K.O."/>
            <person name="Synnott J.M."/>
            <person name="Choo C."/>
            <person name="Paponov I."/>
            <person name="Finkler A."/>
            <person name="Soon Heng Tan C."/>
            <person name="Hutchins A.P."/>
            <person name="Weinmeier T."/>
            <person name="Rattei T."/>
            <person name="Chu J.S."/>
            <person name="Gimenez G."/>
            <person name="Irimia M."/>
            <person name="Rigden D.J."/>
            <person name="Fitzpatrick D.A."/>
            <person name="Lorenzo-Morales J."/>
            <person name="Bateman A."/>
            <person name="Chiu C.H."/>
            <person name="Tang P."/>
            <person name="Hegemann P."/>
            <person name="Fromm H."/>
            <person name="Raoult D."/>
            <person name="Greub G."/>
            <person name="Miranda-Saavedra D."/>
            <person name="Chen N."/>
            <person name="Nash P."/>
            <person name="Ginger M.L."/>
            <person name="Horn M."/>
            <person name="Schaap P."/>
            <person name="Caler L."/>
            <person name="Loftus B."/>
        </authorList>
    </citation>
    <scope>NUCLEOTIDE SEQUENCE [LARGE SCALE GENOMIC DNA]</scope>
    <source>
        <strain evidence="3 4">Neff</strain>
    </source>
</reference>
<keyword evidence="3" id="KW-0436">Ligase</keyword>
<evidence type="ECO:0000313" key="3">
    <source>
        <dbReference type="EMBL" id="ELR16693.1"/>
    </source>
</evidence>
<dbReference type="Pfam" id="PF25556">
    <property type="entry name" value="SET_TTL"/>
    <property type="match status" value="1"/>
</dbReference>
<organism evidence="3 4">
    <name type="scientific">Acanthamoeba castellanii (strain ATCC 30010 / Neff)</name>
    <dbReference type="NCBI Taxonomy" id="1257118"/>
    <lineage>
        <taxon>Eukaryota</taxon>
        <taxon>Amoebozoa</taxon>
        <taxon>Discosea</taxon>
        <taxon>Longamoebia</taxon>
        <taxon>Centramoebida</taxon>
        <taxon>Acanthamoebidae</taxon>
        <taxon>Acanthamoeba</taxon>
    </lineage>
</organism>
<dbReference type="KEGG" id="acan:ACA1_089810"/>
<feature type="domain" description="Tubulin--tyrosine ligase-like protein 12 SET-like" evidence="2">
    <location>
        <begin position="484"/>
        <end position="639"/>
    </location>
</feature>
<protein>
    <submittedName>
        <fullName evidence="3">Tubulin-tyrosine ligase family protein</fullName>
    </submittedName>
</protein>
<accession>L8GVS0</accession>
<name>L8GVS0_ACACF</name>
<feature type="region of interest" description="Disordered" evidence="1">
    <location>
        <begin position="566"/>
        <end position="591"/>
    </location>
</feature>
<dbReference type="InterPro" id="IPR004344">
    <property type="entry name" value="TTL/TTLL_fam"/>
</dbReference>
<evidence type="ECO:0000313" key="4">
    <source>
        <dbReference type="Proteomes" id="UP000011083"/>
    </source>
</evidence>
<dbReference type="SUPFAM" id="SSF56059">
    <property type="entry name" value="Glutathione synthetase ATP-binding domain-like"/>
    <property type="match status" value="1"/>
</dbReference>
<dbReference type="GO" id="GO:0005737">
    <property type="term" value="C:cytoplasm"/>
    <property type="evidence" value="ECO:0007669"/>
    <property type="project" value="TreeGrafter"/>
</dbReference>
<evidence type="ECO:0000259" key="2">
    <source>
        <dbReference type="Pfam" id="PF25556"/>
    </source>
</evidence>
<dbReference type="Pfam" id="PF03133">
    <property type="entry name" value="TTL"/>
    <property type="match status" value="1"/>
</dbReference>
<feature type="compositionally biased region" description="Basic residues" evidence="1">
    <location>
        <begin position="579"/>
        <end position="590"/>
    </location>
</feature>
<gene>
    <name evidence="3" type="ORF">ACA1_089810</name>
</gene>
<proteinExistence type="predicted"/>
<dbReference type="AlphaFoldDB" id="L8GVS0"/>
<dbReference type="PANTHER" id="PTHR46088">
    <property type="entry name" value="TUBULIN--TYROSINE LIGASE-LIKE PROTEIN 12"/>
    <property type="match status" value="1"/>
</dbReference>
<dbReference type="EMBL" id="KB007985">
    <property type="protein sequence ID" value="ELR16693.1"/>
    <property type="molecule type" value="Genomic_DNA"/>
</dbReference>
<dbReference type="VEuPathDB" id="AmoebaDB:ACA1_089810"/>
<dbReference type="Proteomes" id="UP000011083">
    <property type="component" value="Unassembled WGS sequence"/>
</dbReference>
<dbReference type="GO" id="GO:0016874">
    <property type="term" value="F:ligase activity"/>
    <property type="evidence" value="ECO:0007669"/>
    <property type="project" value="UniProtKB-KW"/>
</dbReference>
<dbReference type="PROSITE" id="PS51221">
    <property type="entry name" value="TTL"/>
    <property type="match status" value="1"/>
</dbReference>
<dbReference type="GeneID" id="14917394"/>
<dbReference type="PANTHER" id="PTHR46088:SF1">
    <property type="entry name" value="TUBULIN--TYROSINE LIGASE-LIKE PROTEIN 12"/>
    <property type="match status" value="1"/>
</dbReference>
<dbReference type="Gene3D" id="3.30.470.20">
    <property type="entry name" value="ATP-grasp fold, B domain"/>
    <property type="match status" value="1"/>
</dbReference>